<evidence type="ECO:0000256" key="6">
    <source>
        <dbReference type="SAM" id="SignalP"/>
    </source>
</evidence>
<proteinExistence type="inferred from homology"/>
<evidence type="ECO:0000256" key="3">
    <source>
        <dbReference type="ARBA" id="ARBA00011233"/>
    </source>
</evidence>
<comment type="similarity">
    <text evidence="2">Belongs to the KHG/KDPG aldolase family.</text>
</comment>
<dbReference type="PANTHER" id="PTHR30246:SF1">
    <property type="entry name" value="2-DEHYDRO-3-DEOXY-6-PHOSPHOGALACTONATE ALDOLASE-RELATED"/>
    <property type="match status" value="1"/>
</dbReference>
<keyword evidence="5" id="KW-0119">Carbohydrate metabolism</keyword>
<reference evidence="7 8" key="1">
    <citation type="journal article" date="2014" name="Int. J. Syst. Evol. Microbiol.">
        <title>Complete genome sequence of Corynebacterium casei LMG S-19264T (=DSM 44701T), isolated from a smear-ripened cheese.</title>
        <authorList>
            <consortium name="US DOE Joint Genome Institute (JGI-PGF)"/>
            <person name="Walter F."/>
            <person name="Albersmeier A."/>
            <person name="Kalinowski J."/>
            <person name="Ruckert C."/>
        </authorList>
    </citation>
    <scope>NUCLEOTIDE SEQUENCE [LARGE SCALE GENOMIC DNA]</scope>
    <source>
        <strain evidence="7 8">CGMCC 1.16330</strain>
    </source>
</reference>
<feature type="chain" id="PRO_5035179724" evidence="6">
    <location>
        <begin position="27"/>
        <end position="209"/>
    </location>
</feature>
<sequence>MTHPLVPRLRALRVVPVVRASSAARAATAVAWLQEAGLRVFEITMTVPEAPALIRALAADPELLVGAGTVPDARTAEACLDAGAKFLVAPWVEPSIVAPAREAGACVMLGALTPTEVRAALAAGADVVKIFPAGSVGGPAHIRSLRAVFPDVVFCPTGGVDAEAVQDYLEAGAAFVGIGGRLVDERLVAAGDRAAVQAVARAALGILQA</sequence>
<evidence type="ECO:0000256" key="2">
    <source>
        <dbReference type="ARBA" id="ARBA00006906"/>
    </source>
</evidence>
<accession>A0A8J2ZB34</accession>
<comment type="caution">
    <text evidence="7">The sequence shown here is derived from an EMBL/GenBank/DDBJ whole genome shotgun (WGS) entry which is preliminary data.</text>
</comment>
<evidence type="ECO:0000256" key="4">
    <source>
        <dbReference type="ARBA" id="ARBA00023239"/>
    </source>
</evidence>
<keyword evidence="6" id="KW-0732">Signal</keyword>
<feature type="signal peptide" evidence="6">
    <location>
        <begin position="1"/>
        <end position="26"/>
    </location>
</feature>
<evidence type="ECO:0000313" key="8">
    <source>
        <dbReference type="Proteomes" id="UP000597507"/>
    </source>
</evidence>
<comment type="subunit">
    <text evidence="3">Homotrimer.</text>
</comment>
<evidence type="ECO:0000313" key="7">
    <source>
        <dbReference type="EMBL" id="GGG29334.1"/>
    </source>
</evidence>
<dbReference type="Gene3D" id="3.20.20.70">
    <property type="entry name" value="Aldolase class I"/>
    <property type="match status" value="1"/>
</dbReference>
<dbReference type="InterPro" id="IPR013785">
    <property type="entry name" value="Aldolase_TIM"/>
</dbReference>
<dbReference type="GO" id="GO:0016829">
    <property type="term" value="F:lyase activity"/>
    <property type="evidence" value="ECO:0007669"/>
    <property type="project" value="UniProtKB-KW"/>
</dbReference>
<dbReference type="InterPro" id="IPR000887">
    <property type="entry name" value="Aldlse_KDPG_KHG"/>
</dbReference>
<keyword evidence="4" id="KW-0456">Lyase</keyword>
<dbReference type="NCBIfam" id="TIGR01182">
    <property type="entry name" value="eda"/>
    <property type="match status" value="1"/>
</dbReference>
<dbReference type="AlphaFoldDB" id="A0A8J2ZB34"/>
<dbReference type="PANTHER" id="PTHR30246">
    <property type="entry name" value="2-KETO-3-DEOXY-6-PHOSPHOGLUCONATE ALDOLASE"/>
    <property type="match status" value="1"/>
</dbReference>
<gene>
    <name evidence="7" type="primary">eda</name>
    <name evidence="7" type="ORF">GCM10010964_16480</name>
</gene>
<keyword evidence="8" id="KW-1185">Reference proteome</keyword>
<evidence type="ECO:0000256" key="5">
    <source>
        <dbReference type="ARBA" id="ARBA00023277"/>
    </source>
</evidence>
<dbReference type="SUPFAM" id="SSF51569">
    <property type="entry name" value="Aldolase"/>
    <property type="match status" value="1"/>
</dbReference>
<protein>
    <submittedName>
        <fullName evidence="7">2-dehydro-3-deoxy-phosphogluconate aldolase</fullName>
    </submittedName>
</protein>
<dbReference type="EMBL" id="BMKS01000004">
    <property type="protein sequence ID" value="GGG29334.1"/>
    <property type="molecule type" value="Genomic_DNA"/>
</dbReference>
<dbReference type="CDD" id="cd00452">
    <property type="entry name" value="KDPG_aldolase"/>
    <property type="match status" value="1"/>
</dbReference>
<comment type="pathway">
    <text evidence="1">Carbohydrate acid metabolism.</text>
</comment>
<name>A0A8J2ZB34_9PROT</name>
<dbReference type="Proteomes" id="UP000597507">
    <property type="component" value="Unassembled WGS sequence"/>
</dbReference>
<evidence type="ECO:0000256" key="1">
    <source>
        <dbReference type="ARBA" id="ARBA00004761"/>
    </source>
</evidence>
<organism evidence="7 8">
    <name type="scientific">Caldovatus sediminis</name>
    <dbReference type="NCBI Taxonomy" id="2041189"/>
    <lineage>
        <taxon>Bacteria</taxon>
        <taxon>Pseudomonadati</taxon>
        <taxon>Pseudomonadota</taxon>
        <taxon>Alphaproteobacteria</taxon>
        <taxon>Acetobacterales</taxon>
        <taxon>Roseomonadaceae</taxon>
        <taxon>Caldovatus</taxon>
    </lineage>
</organism>
<dbReference type="RefSeq" id="WP_188899535.1">
    <property type="nucleotide sequence ID" value="NZ_BMKS01000004.1"/>
</dbReference>
<dbReference type="Pfam" id="PF01081">
    <property type="entry name" value="Aldolase"/>
    <property type="match status" value="1"/>
</dbReference>